<dbReference type="SUPFAM" id="SSF51161">
    <property type="entry name" value="Trimeric LpxA-like enzymes"/>
    <property type="match status" value="1"/>
</dbReference>
<comment type="similarity">
    <text evidence="1">Belongs to the transferase hexapeptide repeat family.</text>
</comment>
<dbReference type="NCBIfam" id="TIGR03570">
    <property type="entry name" value="NeuD_NnaD"/>
    <property type="match status" value="1"/>
</dbReference>
<comment type="caution">
    <text evidence="3">The sequence shown here is derived from an EMBL/GenBank/DDBJ whole genome shotgun (WGS) entry which is preliminary data.</text>
</comment>
<proteinExistence type="inferred from homology"/>
<evidence type="ECO:0000313" key="4">
    <source>
        <dbReference type="Proteomes" id="UP001595791"/>
    </source>
</evidence>
<dbReference type="InterPro" id="IPR050179">
    <property type="entry name" value="Trans_hexapeptide_repeat"/>
</dbReference>
<organism evidence="3 4">
    <name type="scientific">Chitinimonas lacunae</name>
    <dbReference type="NCBI Taxonomy" id="1963018"/>
    <lineage>
        <taxon>Bacteria</taxon>
        <taxon>Pseudomonadati</taxon>
        <taxon>Pseudomonadota</taxon>
        <taxon>Betaproteobacteria</taxon>
        <taxon>Neisseriales</taxon>
        <taxon>Chitinibacteraceae</taxon>
        <taxon>Chitinimonas</taxon>
    </lineage>
</organism>
<dbReference type="InterPro" id="IPR041561">
    <property type="entry name" value="PglD_N"/>
</dbReference>
<dbReference type="PANTHER" id="PTHR43300">
    <property type="entry name" value="ACETYLTRANSFERASE"/>
    <property type="match status" value="1"/>
</dbReference>
<accession>A0ABV8MSY7</accession>
<dbReference type="PANTHER" id="PTHR43300:SF7">
    <property type="entry name" value="UDP-N-ACETYLBACILLOSAMINE N-ACETYLTRANSFERASE"/>
    <property type="match status" value="1"/>
</dbReference>
<evidence type="ECO:0000313" key="3">
    <source>
        <dbReference type="EMBL" id="MFC4160132.1"/>
    </source>
</evidence>
<dbReference type="EMBL" id="JBHSBU010000001">
    <property type="protein sequence ID" value="MFC4160132.1"/>
    <property type="molecule type" value="Genomic_DNA"/>
</dbReference>
<sequence>MKSASQYIIVGGGGFARELICWLQDCLRNEPQSSLLGYLDDTGASTMDGYRYGVPWLGRIDDFMPQPGQRLIVGIGEPASKRIVVEKLKAKGGVFASLIHPSAVIASSAQLGEGVVLCPHALVSADARVGDFVTVNVLSSVGHDVAIGEFTTLSSHVDLTGWVKVGADAFFGSGARVLPELSVGDKATIGAGAVVVRSVKPGQTVYAAPAKALQLE</sequence>
<name>A0ABV8MSY7_9NEIS</name>
<reference evidence="4" key="1">
    <citation type="journal article" date="2019" name="Int. J. Syst. Evol. Microbiol.">
        <title>The Global Catalogue of Microorganisms (GCM) 10K type strain sequencing project: providing services to taxonomists for standard genome sequencing and annotation.</title>
        <authorList>
            <consortium name="The Broad Institute Genomics Platform"/>
            <consortium name="The Broad Institute Genome Sequencing Center for Infectious Disease"/>
            <person name="Wu L."/>
            <person name="Ma J."/>
        </authorList>
    </citation>
    <scope>NUCLEOTIDE SEQUENCE [LARGE SCALE GENOMIC DNA]</scope>
    <source>
        <strain evidence="4">LMG 29894</strain>
    </source>
</reference>
<dbReference type="Gene3D" id="3.40.50.20">
    <property type="match status" value="1"/>
</dbReference>
<feature type="domain" description="PglD N-terminal" evidence="2">
    <location>
        <begin position="8"/>
        <end position="88"/>
    </location>
</feature>
<protein>
    <submittedName>
        <fullName evidence="3">Acetyltransferase</fullName>
    </submittedName>
</protein>
<dbReference type="CDD" id="cd03360">
    <property type="entry name" value="LbH_AT_putative"/>
    <property type="match status" value="1"/>
</dbReference>
<keyword evidence="4" id="KW-1185">Reference proteome</keyword>
<dbReference type="RefSeq" id="WP_378164628.1">
    <property type="nucleotide sequence ID" value="NZ_JBHSBU010000001.1"/>
</dbReference>
<evidence type="ECO:0000259" key="2">
    <source>
        <dbReference type="Pfam" id="PF17836"/>
    </source>
</evidence>
<dbReference type="Proteomes" id="UP001595791">
    <property type="component" value="Unassembled WGS sequence"/>
</dbReference>
<dbReference type="InterPro" id="IPR011004">
    <property type="entry name" value="Trimer_LpxA-like_sf"/>
</dbReference>
<dbReference type="Gene3D" id="2.160.10.10">
    <property type="entry name" value="Hexapeptide repeat proteins"/>
    <property type="match status" value="1"/>
</dbReference>
<evidence type="ECO:0000256" key="1">
    <source>
        <dbReference type="ARBA" id="ARBA00007274"/>
    </source>
</evidence>
<dbReference type="Pfam" id="PF17836">
    <property type="entry name" value="PglD_N"/>
    <property type="match status" value="1"/>
</dbReference>
<dbReference type="InterPro" id="IPR020019">
    <property type="entry name" value="AcTrfase_PglD-like"/>
</dbReference>
<gene>
    <name evidence="3" type="ORF">ACFOW7_12305</name>
</gene>